<dbReference type="EMBL" id="OBML01000003">
    <property type="protein sequence ID" value="SOB99392.1"/>
    <property type="molecule type" value="Genomic_DNA"/>
</dbReference>
<accession>A0A285RXT9</accession>
<evidence type="ECO:0000256" key="2">
    <source>
        <dbReference type="SAM" id="Phobius"/>
    </source>
</evidence>
<feature type="transmembrane region" description="Helical" evidence="2">
    <location>
        <begin position="204"/>
        <end position="223"/>
    </location>
</feature>
<dbReference type="InterPro" id="IPR011723">
    <property type="entry name" value="Znf/thioredoxin_put"/>
</dbReference>
<dbReference type="NCBIfam" id="TIGR02098">
    <property type="entry name" value="MJ0042_CXXC"/>
    <property type="match status" value="1"/>
</dbReference>
<dbReference type="OrthoDB" id="7159357at2"/>
<name>A0A285RXT9_9HYPH</name>
<dbReference type="Pfam" id="PF13717">
    <property type="entry name" value="Zn_ribbon_4"/>
    <property type="match status" value="1"/>
</dbReference>
<reference evidence="4 5" key="1">
    <citation type="submission" date="2017-08" db="EMBL/GenBank/DDBJ databases">
        <authorList>
            <person name="de Groot N.N."/>
        </authorList>
    </citation>
    <scope>NUCLEOTIDE SEQUENCE [LARGE SCALE GENOMIC DNA]</scope>
    <source>
        <strain evidence="4 5">USBA 352</strain>
    </source>
</reference>
<dbReference type="AlphaFoldDB" id="A0A285RXT9"/>
<feature type="compositionally biased region" description="Low complexity" evidence="1">
    <location>
        <begin position="64"/>
        <end position="76"/>
    </location>
</feature>
<evidence type="ECO:0000256" key="1">
    <source>
        <dbReference type="SAM" id="MobiDB-lite"/>
    </source>
</evidence>
<evidence type="ECO:0000313" key="5">
    <source>
        <dbReference type="Proteomes" id="UP000219331"/>
    </source>
</evidence>
<feature type="compositionally biased region" description="Acidic residues" evidence="1">
    <location>
        <begin position="80"/>
        <end position="111"/>
    </location>
</feature>
<keyword evidence="5" id="KW-1185">Reference proteome</keyword>
<feature type="region of interest" description="Disordered" evidence="1">
    <location>
        <begin position="37"/>
        <end position="113"/>
    </location>
</feature>
<evidence type="ECO:0000259" key="3">
    <source>
        <dbReference type="Pfam" id="PF13717"/>
    </source>
</evidence>
<dbReference type="Proteomes" id="UP000219331">
    <property type="component" value="Unassembled WGS sequence"/>
</dbReference>
<keyword evidence="2" id="KW-1133">Transmembrane helix</keyword>
<evidence type="ECO:0000313" key="4">
    <source>
        <dbReference type="EMBL" id="SOB99392.1"/>
    </source>
</evidence>
<proteinExistence type="predicted"/>
<dbReference type="STRING" id="538381.GCA_001696535_04210"/>
<feature type="region of interest" description="Disordered" evidence="1">
    <location>
        <begin position="125"/>
        <end position="153"/>
    </location>
</feature>
<organism evidence="4 5">
    <name type="scientific">Stappia indica</name>
    <dbReference type="NCBI Taxonomy" id="538381"/>
    <lineage>
        <taxon>Bacteria</taxon>
        <taxon>Pseudomonadati</taxon>
        <taxon>Pseudomonadota</taxon>
        <taxon>Alphaproteobacteria</taxon>
        <taxon>Hyphomicrobiales</taxon>
        <taxon>Stappiaceae</taxon>
        <taxon>Stappia</taxon>
    </lineage>
</organism>
<keyword evidence="2" id="KW-0812">Transmembrane</keyword>
<feature type="compositionally biased region" description="Acidic residues" evidence="1">
    <location>
        <begin position="125"/>
        <end position="137"/>
    </location>
</feature>
<sequence>MKITCPDCATAYRVTPAALGPEGRDVKCARCGTRWHAIPTPDTASIETELPEREEVADREAVRARAPAMAEAGEAAGTDPADEWEDALSEAAGDDSEPDADETDTAEEDEGKDVFSSMLDADEASADEGDGFADEDAASPGGSSLPVATDATASAEADAAKTIDIESLARKPKIHIKPRSSEPILRRVLSAAGQQVRRVRPRRVVGMMMFAGAIALCALAVTFRTPIVARMPDLAGLFQLAGLDVNLRGLEFRDLRTFREIEDGSIVLVIEGTIANVERQPMPVPAIRLALRSEDAQEIYAWTMEPRLRRLDVGGTTRFRTRLSAPPDLAADIQVRFVEREQRQARLK</sequence>
<feature type="domain" description="Zinc finger/thioredoxin putative" evidence="3">
    <location>
        <begin position="1"/>
        <end position="35"/>
    </location>
</feature>
<gene>
    <name evidence="4" type="ORF">SAMN05421512_10397</name>
</gene>
<keyword evidence="2" id="KW-0472">Membrane</keyword>
<protein>
    <submittedName>
        <fullName evidence="4">MJ0042 family finger-like domain-containing protein</fullName>
    </submittedName>
</protein>
<dbReference type="RefSeq" id="WP_097174256.1">
    <property type="nucleotide sequence ID" value="NZ_OBML01000003.1"/>
</dbReference>
<feature type="compositionally biased region" description="Basic and acidic residues" evidence="1">
    <location>
        <begin position="50"/>
        <end position="63"/>
    </location>
</feature>